<evidence type="ECO:0000313" key="3">
    <source>
        <dbReference type="Proteomes" id="UP000007148"/>
    </source>
</evidence>
<accession>G4TLK5</accession>
<dbReference type="STRING" id="1109443.G4TLK5"/>
<comment type="caution">
    <text evidence="2">The sequence shown here is derived from an EMBL/GenBank/DDBJ whole genome shotgun (WGS) entry which is preliminary data.</text>
</comment>
<sequence>MHSFITVFLLLAAATIDSVLARSSGCGKSPPSSGTKTMTVNGKTRQYILQVPATMTLTRPTS</sequence>
<reference evidence="2 3" key="1">
    <citation type="journal article" date="2011" name="PLoS Pathog.">
        <title>Endophytic Life Strategies Decoded by Genome and Transcriptome Analyses of the Mutualistic Root Symbiont Piriformospora indica.</title>
        <authorList>
            <person name="Zuccaro A."/>
            <person name="Lahrmann U."/>
            <person name="Guldener U."/>
            <person name="Langen G."/>
            <person name="Pfiffi S."/>
            <person name="Biedenkopf D."/>
            <person name="Wong P."/>
            <person name="Samans B."/>
            <person name="Grimm C."/>
            <person name="Basiewicz M."/>
            <person name="Murat C."/>
            <person name="Martin F."/>
            <person name="Kogel K.H."/>
        </authorList>
    </citation>
    <scope>NUCLEOTIDE SEQUENCE [LARGE SCALE GENOMIC DNA]</scope>
    <source>
        <strain evidence="2 3">DSM 11827</strain>
    </source>
</reference>
<evidence type="ECO:0000313" key="2">
    <source>
        <dbReference type="EMBL" id="CCA72198.1"/>
    </source>
</evidence>
<evidence type="ECO:0000256" key="1">
    <source>
        <dbReference type="SAM" id="SignalP"/>
    </source>
</evidence>
<name>G4TLK5_SERID</name>
<feature type="signal peptide" evidence="1">
    <location>
        <begin position="1"/>
        <end position="21"/>
    </location>
</feature>
<dbReference type="InParanoid" id="G4TLK5"/>
<dbReference type="AlphaFoldDB" id="G4TLK5"/>
<keyword evidence="1" id="KW-0732">Signal</keyword>
<feature type="chain" id="PRO_5003468906" evidence="1">
    <location>
        <begin position="22"/>
        <end position="62"/>
    </location>
</feature>
<protein>
    <submittedName>
        <fullName evidence="2">Uncharacterized protein</fullName>
    </submittedName>
</protein>
<gene>
    <name evidence="2" type="ORF">PIIN_06133</name>
</gene>
<dbReference type="HOGENOM" id="CLU_2905005_0_0_1"/>
<organism evidence="2 3">
    <name type="scientific">Serendipita indica (strain DSM 11827)</name>
    <name type="common">Root endophyte fungus</name>
    <name type="synonym">Piriformospora indica</name>
    <dbReference type="NCBI Taxonomy" id="1109443"/>
    <lineage>
        <taxon>Eukaryota</taxon>
        <taxon>Fungi</taxon>
        <taxon>Dikarya</taxon>
        <taxon>Basidiomycota</taxon>
        <taxon>Agaricomycotina</taxon>
        <taxon>Agaricomycetes</taxon>
        <taxon>Sebacinales</taxon>
        <taxon>Serendipitaceae</taxon>
        <taxon>Serendipita</taxon>
    </lineage>
</organism>
<dbReference type="EMBL" id="CAFZ01000152">
    <property type="protein sequence ID" value="CCA72198.1"/>
    <property type="molecule type" value="Genomic_DNA"/>
</dbReference>
<keyword evidence="3" id="KW-1185">Reference proteome</keyword>
<proteinExistence type="predicted"/>
<dbReference type="Proteomes" id="UP000007148">
    <property type="component" value="Unassembled WGS sequence"/>
</dbReference>